<name>A0A0K2UTR8_LEPSM</name>
<sequence length="62" mass="7284">MFLTPTYNIVLLLWRSRPYSSLFTRGEGDACSNWLGAWRNMQQLLILSQSELRTTKSYLPCR</sequence>
<dbReference type="AlphaFoldDB" id="A0A0K2UTR8"/>
<accession>A0A0K2UTR8</accession>
<proteinExistence type="predicted"/>
<evidence type="ECO:0000313" key="1">
    <source>
        <dbReference type="EMBL" id="CDW41292.1"/>
    </source>
</evidence>
<organism evidence="1">
    <name type="scientific">Lepeophtheirus salmonis</name>
    <name type="common">Salmon louse</name>
    <name type="synonym">Caligus salmonis</name>
    <dbReference type="NCBI Taxonomy" id="72036"/>
    <lineage>
        <taxon>Eukaryota</taxon>
        <taxon>Metazoa</taxon>
        <taxon>Ecdysozoa</taxon>
        <taxon>Arthropoda</taxon>
        <taxon>Crustacea</taxon>
        <taxon>Multicrustacea</taxon>
        <taxon>Hexanauplia</taxon>
        <taxon>Copepoda</taxon>
        <taxon>Siphonostomatoida</taxon>
        <taxon>Caligidae</taxon>
        <taxon>Lepeophtheirus</taxon>
    </lineage>
</organism>
<reference evidence="1" key="1">
    <citation type="submission" date="2014-05" db="EMBL/GenBank/DDBJ databases">
        <authorList>
            <person name="Chronopoulou M."/>
        </authorList>
    </citation>
    <scope>NUCLEOTIDE SEQUENCE</scope>
    <source>
        <tissue evidence="1">Whole organism</tissue>
    </source>
</reference>
<dbReference type="EMBL" id="HACA01023931">
    <property type="protein sequence ID" value="CDW41292.1"/>
    <property type="molecule type" value="Transcribed_RNA"/>
</dbReference>
<protein>
    <submittedName>
        <fullName evidence="1">Uncharacterized protein</fullName>
    </submittedName>
</protein>